<organism evidence="1 2">
    <name type="scientific">Paraburkholderia edwinii</name>
    <dbReference type="NCBI Taxonomy" id="2861782"/>
    <lineage>
        <taxon>Bacteria</taxon>
        <taxon>Pseudomonadati</taxon>
        <taxon>Pseudomonadota</taxon>
        <taxon>Betaproteobacteria</taxon>
        <taxon>Burkholderiales</taxon>
        <taxon>Burkholderiaceae</taxon>
        <taxon>Paraburkholderia</taxon>
    </lineage>
</organism>
<dbReference type="Proteomes" id="UP000826462">
    <property type="component" value="Chromosome 1"/>
</dbReference>
<gene>
    <name evidence="1" type="ORF">KZJ38_03470</name>
</gene>
<sequence length="288" mass="31969">MGQSEHGVRALAGVTPHEWMLACEARVRAEPAERTHRWTLAQALCVAGEWQRALQQLQTLGLLDRTNERLVQLYRDLIRAERWREKAMAGIETPAFIRDDVPAWMRGLLDALDHHARGNLEGADRAREHALDLAPLEPVVADATRFDWISDSDTRFGPVCEIIAAGSYRWVAFADLRSWRIERPSAPIDFVWAPCVLTLKDGAVLHGFMPARYPLGLEVPHDERDALLTGSRTIWQDVGRTGVIGAGLKTWTTPAGDFGVFELNECSFEADACGEPMHAGDAGAEIQA</sequence>
<dbReference type="PIRSF" id="PIRSF029288">
    <property type="entry name" value="SciE_ImpE"/>
    <property type="match status" value="1"/>
</dbReference>
<dbReference type="RefSeq" id="WP_219798789.1">
    <property type="nucleotide sequence ID" value="NZ_CP080095.1"/>
</dbReference>
<reference evidence="1 2" key="1">
    <citation type="submission" date="2021-07" db="EMBL/GenBank/DDBJ databases">
        <title>Paraburkholderia edwinii protects Aspergillus sp. from phenazines by acting as a toxin sponge.</title>
        <authorList>
            <person name="Dahlstrom K.M."/>
            <person name="Newman D.K."/>
        </authorList>
    </citation>
    <scope>NUCLEOTIDE SEQUENCE [LARGE SCALE GENOMIC DNA]</scope>
    <source>
        <strain evidence="1 2">Pe01</strain>
    </source>
</reference>
<accession>A0ABX8UR38</accession>
<evidence type="ECO:0000313" key="2">
    <source>
        <dbReference type="Proteomes" id="UP000826462"/>
    </source>
</evidence>
<dbReference type="Pfam" id="PF07024">
    <property type="entry name" value="ImpE"/>
    <property type="match status" value="1"/>
</dbReference>
<evidence type="ECO:0000313" key="1">
    <source>
        <dbReference type="EMBL" id="QYD69444.1"/>
    </source>
</evidence>
<proteinExistence type="predicted"/>
<dbReference type="Gene3D" id="1.25.40.10">
    <property type="entry name" value="Tetratricopeptide repeat domain"/>
    <property type="match status" value="1"/>
</dbReference>
<dbReference type="SUPFAM" id="SSF144059">
    <property type="entry name" value="ImpE-like"/>
    <property type="match status" value="1"/>
</dbReference>
<dbReference type="EMBL" id="CP080095">
    <property type="protein sequence ID" value="QYD69444.1"/>
    <property type="molecule type" value="Genomic_DNA"/>
</dbReference>
<dbReference type="InterPro" id="IPR009211">
    <property type="entry name" value="TagJ"/>
</dbReference>
<protein>
    <submittedName>
        <fullName evidence="1">ImpE/SciE family protein</fullName>
    </submittedName>
</protein>
<dbReference type="InterPro" id="IPR011990">
    <property type="entry name" value="TPR-like_helical_dom_sf"/>
</dbReference>
<name>A0ABX8UR38_9BURK</name>
<keyword evidence="2" id="KW-1185">Reference proteome</keyword>